<keyword evidence="2" id="KW-1185">Reference proteome</keyword>
<comment type="caution">
    <text evidence="1">The sequence shown here is derived from an EMBL/GenBank/DDBJ whole genome shotgun (WGS) entry which is preliminary data.</text>
</comment>
<dbReference type="EMBL" id="BMLB01000007">
    <property type="protein sequence ID" value="GGK80427.1"/>
    <property type="molecule type" value="Genomic_DNA"/>
</dbReference>
<dbReference type="Proteomes" id="UP000662111">
    <property type="component" value="Unassembled WGS sequence"/>
</dbReference>
<reference evidence="2" key="1">
    <citation type="journal article" date="2019" name="Int. J. Syst. Evol. Microbiol.">
        <title>The Global Catalogue of Microorganisms (GCM) 10K type strain sequencing project: providing services to taxonomists for standard genome sequencing and annotation.</title>
        <authorList>
            <consortium name="The Broad Institute Genomics Platform"/>
            <consortium name="The Broad Institute Genome Sequencing Center for Infectious Disease"/>
            <person name="Wu L."/>
            <person name="Ma J."/>
        </authorList>
    </citation>
    <scope>NUCLEOTIDE SEQUENCE [LARGE SCALE GENOMIC DNA]</scope>
    <source>
        <strain evidence="2">CGMCC 1.5362</strain>
    </source>
</reference>
<organism evidence="1 2">
    <name type="scientific">Ornithinimicrobium pekingense</name>
    <dbReference type="NCBI Taxonomy" id="384677"/>
    <lineage>
        <taxon>Bacteria</taxon>
        <taxon>Bacillati</taxon>
        <taxon>Actinomycetota</taxon>
        <taxon>Actinomycetes</taxon>
        <taxon>Micrococcales</taxon>
        <taxon>Ornithinimicrobiaceae</taxon>
        <taxon>Ornithinimicrobium</taxon>
    </lineage>
</organism>
<proteinExistence type="predicted"/>
<gene>
    <name evidence="1" type="ORF">GCM10011509_31160</name>
</gene>
<name>A0ABQ2FBG7_9MICO</name>
<sequence>MLMHVSRRSLLLTAAAALTTSTSLTPDQRLRVGLLTFVLPAGASPGTVPAGWDWAATGEQGMEIAIRGRSAAPTPELALATALRPDAAGTVRYSVTGTPPQGVSGADAYRVWSVRSTSEPVRTGVLLAATLDRETAVCLVTGSQGWSPSLRRSFLSSIEVRHEA</sequence>
<evidence type="ECO:0000313" key="2">
    <source>
        <dbReference type="Proteomes" id="UP000662111"/>
    </source>
</evidence>
<accession>A0ABQ2FBG7</accession>
<evidence type="ECO:0000313" key="1">
    <source>
        <dbReference type="EMBL" id="GGK80427.1"/>
    </source>
</evidence>
<protein>
    <submittedName>
        <fullName evidence="1">Uncharacterized protein</fullName>
    </submittedName>
</protein>